<protein>
    <recommendedName>
        <fullName evidence="2">Integrase catalytic domain-containing protein</fullName>
    </recommendedName>
</protein>
<accession>A0AAU9VFM8</accession>
<feature type="region of interest" description="Disordered" evidence="1">
    <location>
        <begin position="299"/>
        <end position="340"/>
    </location>
</feature>
<dbReference type="Pfam" id="PF00665">
    <property type="entry name" value="rve"/>
    <property type="match status" value="1"/>
</dbReference>
<reference evidence="3" key="1">
    <citation type="submission" date="2022-03" db="EMBL/GenBank/DDBJ databases">
        <authorList>
            <person name="Tunstrom K."/>
        </authorList>
    </citation>
    <scope>NUCLEOTIDE SEQUENCE</scope>
</reference>
<comment type="caution">
    <text evidence="3">The sequence shown here is derived from an EMBL/GenBank/DDBJ whole genome shotgun (WGS) entry which is preliminary data.</text>
</comment>
<dbReference type="InterPro" id="IPR012337">
    <property type="entry name" value="RNaseH-like_sf"/>
</dbReference>
<dbReference type="PANTHER" id="PTHR38681:SF1">
    <property type="entry name" value="RETROVIRUS-RELATED POL POLYPROTEIN FROM TRANSPOSON 412-LIKE PROTEIN"/>
    <property type="match status" value="1"/>
</dbReference>
<proteinExistence type="predicted"/>
<dbReference type="Gene3D" id="3.30.420.10">
    <property type="entry name" value="Ribonuclease H-like superfamily/Ribonuclease H"/>
    <property type="match status" value="1"/>
</dbReference>
<dbReference type="Proteomes" id="UP001153954">
    <property type="component" value="Unassembled WGS sequence"/>
</dbReference>
<dbReference type="AlphaFoldDB" id="A0AAU9VFM8"/>
<dbReference type="PROSITE" id="PS50994">
    <property type="entry name" value="INTEGRASE"/>
    <property type="match status" value="1"/>
</dbReference>
<evidence type="ECO:0000313" key="4">
    <source>
        <dbReference type="Proteomes" id="UP001153954"/>
    </source>
</evidence>
<dbReference type="PANTHER" id="PTHR38681">
    <property type="entry name" value="RETROVIRUS-RELATED POL POLYPROTEIN FROM TRANSPOSON 412-LIKE PROTEIN-RELATED"/>
    <property type="match status" value="1"/>
</dbReference>
<dbReference type="EMBL" id="CAKOGL010000064">
    <property type="protein sequence ID" value="CAH2109205.1"/>
    <property type="molecule type" value="Genomic_DNA"/>
</dbReference>
<dbReference type="SUPFAM" id="SSF53098">
    <property type="entry name" value="Ribonuclease H-like"/>
    <property type="match status" value="1"/>
</dbReference>
<evidence type="ECO:0000256" key="1">
    <source>
        <dbReference type="SAM" id="MobiDB-lite"/>
    </source>
</evidence>
<gene>
    <name evidence="3" type="ORF">EEDITHA_LOCUS23064</name>
</gene>
<evidence type="ECO:0000313" key="3">
    <source>
        <dbReference type="EMBL" id="CAH2109205.1"/>
    </source>
</evidence>
<sequence>MRRDCRQWARTCQQCQRSKVTRHTASPTGIFKVPSARFKHVHMDLIGPLPISNNNRYCLTVVDRYTRWPEAYPLPDMTADTCAAAFISGWVARFGCPEHITTDRGRQFESQLFKSMAAVLGASHHTTTAYHPAANGLVERLHRQLKAAITCHDTTKWTEVLPLVLLGIRSAWKEDLKSSTAELVFGEPLRLPGQFFSPSSPSSEGVITIPDFAIRLREHISKLTPQPTSRHSNRPFYVPRDLNTTTHIFLRQGPLRRPLQPAYIGPFKVLRRGTKTFDIEAQGKTLTVTIDRLKPAYVENTEDQKTQSPQPEAKTEAERSKRIRRKVTFPSYYRPQSRSR</sequence>
<dbReference type="GO" id="GO:0003676">
    <property type="term" value="F:nucleic acid binding"/>
    <property type="evidence" value="ECO:0007669"/>
    <property type="project" value="InterPro"/>
</dbReference>
<feature type="domain" description="Integrase catalytic" evidence="2">
    <location>
        <begin position="30"/>
        <end position="149"/>
    </location>
</feature>
<dbReference type="FunFam" id="3.30.420.10:FF:000032">
    <property type="entry name" value="Retrovirus-related Pol polyprotein from transposon 297-like Protein"/>
    <property type="match status" value="1"/>
</dbReference>
<evidence type="ECO:0000259" key="2">
    <source>
        <dbReference type="PROSITE" id="PS50994"/>
    </source>
</evidence>
<keyword evidence="4" id="KW-1185">Reference proteome</keyword>
<organism evidence="3 4">
    <name type="scientific">Euphydryas editha</name>
    <name type="common">Edith's checkerspot</name>
    <dbReference type="NCBI Taxonomy" id="104508"/>
    <lineage>
        <taxon>Eukaryota</taxon>
        <taxon>Metazoa</taxon>
        <taxon>Ecdysozoa</taxon>
        <taxon>Arthropoda</taxon>
        <taxon>Hexapoda</taxon>
        <taxon>Insecta</taxon>
        <taxon>Pterygota</taxon>
        <taxon>Neoptera</taxon>
        <taxon>Endopterygota</taxon>
        <taxon>Lepidoptera</taxon>
        <taxon>Glossata</taxon>
        <taxon>Ditrysia</taxon>
        <taxon>Papilionoidea</taxon>
        <taxon>Nymphalidae</taxon>
        <taxon>Nymphalinae</taxon>
        <taxon>Euphydryas</taxon>
    </lineage>
</organism>
<dbReference type="GO" id="GO:0015074">
    <property type="term" value="P:DNA integration"/>
    <property type="evidence" value="ECO:0007669"/>
    <property type="project" value="InterPro"/>
</dbReference>
<dbReference type="InterPro" id="IPR001584">
    <property type="entry name" value="Integrase_cat-core"/>
</dbReference>
<dbReference type="InterPro" id="IPR036397">
    <property type="entry name" value="RNaseH_sf"/>
</dbReference>
<name>A0AAU9VFM8_EUPED</name>